<dbReference type="RefSeq" id="WP_311556047.1">
    <property type="nucleotide sequence ID" value="NZ_JAVREJ010000006.1"/>
</dbReference>
<accession>A0ABU2N7U2</accession>
<dbReference type="InterPro" id="IPR023393">
    <property type="entry name" value="START-like_dom_sf"/>
</dbReference>
<keyword evidence="5" id="KW-1185">Reference proteome</keyword>
<comment type="caution">
    <text evidence="4">The sequence shown here is derived from an EMBL/GenBank/DDBJ whole genome shotgun (WGS) entry which is preliminary data.</text>
</comment>
<dbReference type="Proteomes" id="UP001183202">
    <property type="component" value="Unassembled WGS sequence"/>
</dbReference>
<evidence type="ECO:0000313" key="5">
    <source>
        <dbReference type="Proteomes" id="UP001183202"/>
    </source>
</evidence>
<name>A0ABU2N7U2_9PSEU</name>
<reference evidence="5" key="1">
    <citation type="submission" date="2023-07" db="EMBL/GenBank/DDBJ databases">
        <title>30 novel species of actinomycetes from the DSMZ collection.</title>
        <authorList>
            <person name="Nouioui I."/>
        </authorList>
    </citation>
    <scope>NUCLEOTIDE SEQUENCE [LARGE SCALE GENOMIC DNA]</scope>
    <source>
        <strain evidence="5">DSM 45834</strain>
    </source>
</reference>
<evidence type="ECO:0000256" key="2">
    <source>
        <dbReference type="SAM" id="MobiDB-lite"/>
    </source>
</evidence>
<feature type="region of interest" description="Disordered" evidence="2">
    <location>
        <begin position="69"/>
        <end position="111"/>
    </location>
</feature>
<evidence type="ECO:0000313" key="4">
    <source>
        <dbReference type="EMBL" id="MDT0350015.1"/>
    </source>
</evidence>
<organism evidence="4 5">
    <name type="scientific">Pseudonocardia charpentierae</name>
    <dbReference type="NCBI Taxonomy" id="3075545"/>
    <lineage>
        <taxon>Bacteria</taxon>
        <taxon>Bacillati</taxon>
        <taxon>Actinomycetota</taxon>
        <taxon>Actinomycetes</taxon>
        <taxon>Pseudonocardiales</taxon>
        <taxon>Pseudonocardiaceae</taxon>
        <taxon>Pseudonocardia</taxon>
    </lineage>
</organism>
<comment type="similarity">
    <text evidence="1">Belongs to the AHA1 family.</text>
</comment>
<gene>
    <name evidence="4" type="ORF">RM445_10820</name>
</gene>
<proteinExistence type="inferred from homology"/>
<evidence type="ECO:0000256" key="1">
    <source>
        <dbReference type="ARBA" id="ARBA00006817"/>
    </source>
</evidence>
<dbReference type="Pfam" id="PF08327">
    <property type="entry name" value="AHSA1"/>
    <property type="match status" value="1"/>
</dbReference>
<feature type="compositionally biased region" description="Low complexity" evidence="2">
    <location>
        <begin position="75"/>
        <end position="97"/>
    </location>
</feature>
<sequence length="111" mass="11604">MTTATGSPTNDTAGVRTVQVHRVYITAPAQRVWDALLSPEWSDRYGYGGFVQSDLQAGSSFVTTAGTGMQEFGVSGRSSTARSSSPTRRGGSSRPGGCSWTTASRPRASPA</sequence>
<evidence type="ECO:0000259" key="3">
    <source>
        <dbReference type="Pfam" id="PF08327"/>
    </source>
</evidence>
<dbReference type="Gene3D" id="3.30.530.20">
    <property type="match status" value="1"/>
</dbReference>
<protein>
    <recommendedName>
        <fullName evidence="3">Activator of Hsp90 ATPase homologue 1/2-like C-terminal domain-containing protein</fullName>
    </recommendedName>
</protein>
<dbReference type="EMBL" id="JAVREJ010000006">
    <property type="protein sequence ID" value="MDT0350015.1"/>
    <property type="molecule type" value="Genomic_DNA"/>
</dbReference>
<dbReference type="InterPro" id="IPR013538">
    <property type="entry name" value="ASHA1/2-like_C"/>
</dbReference>
<dbReference type="SUPFAM" id="SSF55961">
    <property type="entry name" value="Bet v1-like"/>
    <property type="match status" value="1"/>
</dbReference>
<feature type="domain" description="Activator of Hsp90 ATPase homologue 1/2-like C-terminal" evidence="3">
    <location>
        <begin position="27"/>
        <end position="77"/>
    </location>
</feature>